<protein>
    <recommendedName>
        <fullName evidence="2">Ice-binding protein C-terminal domain-containing protein</fullName>
    </recommendedName>
</protein>
<evidence type="ECO:0000259" key="2">
    <source>
        <dbReference type="Pfam" id="PF07589"/>
    </source>
</evidence>
<organism evidence="3 4">
    <name type="scientific">endosymbiont of Escarpia spicata</name>
    <dbReference type="NCBI Taxonomy" id="2200908"/>
    <lineage>
        <taxon>Bacteria</taxon>
        <taxon>Pseudomonadati</taxon>
        <taxon>Pseudomonadota</taxon>
        <taxon>Gammaproteobacteria</taxon>
        <taxon>sulfur-oxidizing symbionts</taxon>
    </lineage>
</organism>
<dbReference type="Proteomes" id="UP000254771">
    <property type="component" value="Unassembled WGS sequence"/>
</dbReference>
<dbReference type="NCBIfam" id="TIGR02595">
    <property type="entry name" value="PEP_CTERM"/>
    <property type="match status" value="1"/>
</dbReference>
<keyword evidence="1" id="KW-0732">Signal</keyword>
<dbReference type="AlphaFoldDB" id="A0A370DSA5"/>
<proteinExistence type="predicted"/>
<evidence type="ECO:0000313" key="4">
    <source>
        <dbReference type="Proteomes" id="UP000254771"/>
    </source>
</evidence>
<evidence type="ECO:0000313" key="3">
    <source>
        <dbReference type="EMBL" id="RDH87232.1"/>
    </source>
</evidence>
<dbReference type="EMBL" id="QFXE01000006">
    <property type="protein sequence ID" value="RDH87232.1"/>
    <property type="molecule type" value="Genomic_DNA"/>
</dbReference>
<feature type="domain" description="Ice-binding protein C-terminal" evidence="2">
    <location>
        <begin position="194"/>
        <end position="216"/>
    </location>
</feature>
<name>A0A370DSA5_9GAMM</name>
<reference evidence="3 4" key="1">
    <citation type="journal article" date="2018" name="ISME J.">
        <title>Endosymbiont genomes yield clues of tubeworm success.</title>
        <authorList>
            <person name="Li Y."/>
            <person name="Liles M.R."/>
            <person name="Halanych K.M."/>
        </authorList>
    </citation>
    <scope>NUCLEOTIDE SEQUENCE [LARGE SCALE GENOMIC DNA]</scope>
    <source>
        <strain evidence="3">A1462</strain>
    </source>
</reference>
<dbReference type="InterPro" id="IPR013424">
    <property type="entry name" value="Ice-binding_C"/>
</dbReference>
<sequence>MRINEMARMIKSALTLCLGLFTLATTTADASLLSTDWKSVGDELITVDDSGLEWLDLTATSGMTYNQVSVQLGAGGMFEGFSFASRSLLATLFDSAGGSGSYTGWSAANNGVFDYLAPFWGDLHCRANGCPVGDGWSRIMTLDSPSPDHQWAALIYDVPGGNSTTQDYVDLSQLSVTRDSHGNTMASALYRPSTVPEPTSLALLAIGFAGLGFARRKGTKGQIYFSEGSDK</sequence>
<keyword evidence="4" id="KW-1185">Reference proteome</keyword>
<feature type="chain" id="PRO_5016654407" description="Ice-binding protein C-terminal domain-containing protein" evidence="1">
    <location>
        <begin position="31"/>
        <end position="231"/>
    </location>
</feature>
<evidence type="ECO:0000256" key="1">
    <source>
        <dbReference type="SAM" id="SignalP"/>
    </source>
</evidence>
<accession>A0A370DSA5</accession>
<feature type="signal peptide" evidence="1">
    <location>
        <begin position="1"/>
        <end position="30"/>
    </location>
</feature>
<gene>
    <name evidence="3" type="ORF">DIZ78_05370</name>
</gene>
<comment type="caution">
    <text evidence="3">The sequence shown here is derived from an EMBL/GenBank/DDBJ whole genome shotgun (WGS) entry which is preliminary data.</text>
</comment>
<dbReference type="Pfam" id="PF07589">
    <property type="entry name" value="PEP-CTERM"/>
    <property type="match status" value="1"/>
</dbReference>